<evidence type="ECO:0000313" key="2">
    <source>
        <dbReference type="EMBL" id="MDR9946034.1"/>
    </source>
</evidence>
<protein>
    <submittedName>
        <fullName evidence="2">Glycosyltransferase family 2 protein</fullName>
    </submittedName>
</protein>
<name>A0AAE4DVB1_9ENTR</name>
<dbReference type="Pfam" id="PF00535">
    <property type="entry name" value="Glycos_transf_2"/>
    <property type="match status" value="1"/>
</dbReference>
<dbReference type="InterPro" id="IPR001173">
    <property type="entry name" value="Glyco_trans_2-like"/>
</dbReference>
<dbReference type="InterPro" id="IPR029044">
    <property type="entry name" value="Nucleotide-diphossugar_trans"/>
</dbReference>
<gene>
    <name evidence="2" type="ORF">MX989_08060</name>
</gene>
<sequence>MFISVVSHGHGKLIVQLDTLSSLVNEHSVILTDNVGERELEEYCLEHGVHYIQNKNRKGFGDNNNQNFDYAEKKLNMTEDDFFLVLNPDVKISSDSIQDAEKEMRAWNAEIATINLYKTDTDLDANVRRFPKIRDFFESYLYKKNRTIINKNTLATSYVDWASGSFLLFKSRLYKELSGFDNKYFMYCEDLDICRRALSVSKQKVLYISSVRALHIAAHNNRKLFSKHFVWHVKSVFRYCFLSKY</sequence>
<dbReference type="AlphaFoldDB" id="A0AAE4DVB1"/>
<comment type="caution">
    <text evidence="2">The sequence shown here is derived from an EMBL/GenBank/DDBJ whole genome shotgun (WGS) entry which is preliminary data.</text>
</comment>
<accession>A0AAE4DVB1</accession>
<reference evidence="2" key="1">
    <citation type="submission" date="2022-11" db="EMBL/GenBank/DDBJ databases">
        <title>blaNDM-1 and qnrB1 co-producing ST413 Enterobacter.</title>
        <authorList>
            <person name="Halder G."/>
            <person name="Chaudhuri B."/>
            <person name="Dutta S."/>
        </authorList>
    </citation>
    <scope>NUCLEOTIDE SEQUENCE</scope>
    <source>
        <strain evidence="2">PEER684</strain>
    </source>
</reference>
<dbReference type="PANTHER" id="PTHR43179">
    <property type="entry name" value="RHAMNOSYLTRANSFERASE WBBL"/>
    <property type="match status" value="1"/>
</dbReference>
<dbReference type="RefSeq" id="WP_072049168.1">
    <property type="nucleotide sequence ID" value="NZ_CP170190.1"/>
</dbReference>
<proteinExistence type="predicted"/>
<evidence type="ECO:0000313" key="3">
    <source>
        <dbReference type="Proteomes" id="UP001185068"/>
    </source>
</evidence>
<dbReference type="SUPFAM" id="SSF53448">
    <property type="entry name" value="Nucleotide-diphospho-sugar transferases"/>
    <property type="match status" value="1"/>
</dbReference>
<feature type="domain" description="Glycosyltransferase 2-like" evidence="1">
    <location>
        <begin position="19"/>
        <end position="146"/>
    </location>
</feature>
<dbReference type="PANTHER" id="PTHR43179:SF7">
    <property type="entry name" value="RHAMNOSYLTRANSFERASE WBBL"/>
    <property type="match status" value="1"/>
</dbReference>
<organism evidence="2 3">
    <name type="scientific">Enterobacter sichuanensis</name>
    <dbReference type="NCBI Taxonomy" id="2071710"/>
    <lineage>
        <taxon>Bacteria</taxon>
        <taxon>Pseudomonadati</taxon>
        <taxon>Pseudomonadota</taxon>
        <taxon>Gammaproteobacteria</taxon>
        <taxon>Enterobacterales</taxon>
        <taxon>Enterobacteriaceae</taxon>
        <taxon>Enterobacter</taxon>
        <taxon>Enterobacter cloacae complex</taxon>
    </lineage>
</organism>
<dbReference type="Gene3D" id="3.90.550.10">
    <property type="entry name" value="Spore Coat Polysaccharide Biosynthesis Protein SpsA, Chain A"/>
    <property type="match status" value="1"/>
</dbReference>
<evidence type="ECO:0000259" key="1">
    <source>
        <dbReference type="Pfam" id="PF00535"/>
    </source>
</evidence>
<dbReference type="Proteomes" id="UP001185068">
    <property type="component" value="Unassembled WGS sequence"/>
</dbReference>
<dbReference type="EMBL" id="JALLIR010000001">
    <property type="protein sequence ID" value="MDR9946034.1"/>
    <property type="molecule type" value="Genomic_DNA"/>
</dbReference>